<dbReference type="SUPFAM" id="SSF48452">
    <property type="entry name" value="TPR-like"/>
    <property type="match status" value="2"/>
</dbReference>
<keyword evidence="6" id="KW-1185">Reference proteome</keyword>
<evidence type="ECO:0000313" key="6">
    <source>
        <dbReference type="Proteomes" id="UP000448292"/>
    </source>
</evidence>
<proteinExistence type="predicted"/>
<accession>A0A7M3MIG7</accession>
<name>A0A7M3MIG7_9BACT</name>
<feature type="repeat" description="TPR" evidence="3">
    <location>
        <begin position="66"/>
        <end position="99"/>
    </location>
</feature>
<feature type="repeat" description="TPR" evidence="3">
    <location>
        <begin position="155"/>
        <end position="188"/>
    </location>
</feature>
<reference evidence="5 6" key="1">
    <citation type="submission" date="2018-06" db="EMBL/GenBank/DDBJ databases">
        <title>Complete genome of Desulfovibrio indonesiensis P37SLT.</title>
        <authorList>
            <person name="Crispim J.S."/>
            <person name="Vidigal P.M.P."/>
            <person name="Silva L.C.F."/>
            <person name="Laguardia C.N."/>
            <person name="Araujo L.C."/>
            <person name="Dias R.S."/>
            <person name="Sousa M.P."/>
            <person name="Paula S.O."/>
            <person name="Silva C."/>
        </authorList>
    </citation>
    <scope>NUCLEOTIDE SEQUENCE [LARGE SCALE GENOMIC DNA]</scope>
    <source>
        <strain evidence="5 6">P37SLT</strain>
    </source>
</reference>
<protein>
    <recommendedName>
        <fullName evidence="7">Tetratricopeptide repeat protein</fullName>
    </recommendedName>
</protein>
<dbReference type="PROSITE" id="PS51257">
    <property type="entry name" value="PROKAR_LIPOPROTEIN"/>
    <property type="match status" value="1"/>
</dbReference>
<evidence type="ECO:0000256" key="1">
    <source>
        <dbReference type="ARBA" id="ARBA00022737"/>
    </source>
</evidence>
<evidence type="ECO:0008006" key="7">
    <source>
        <dbReference type="Google" id="ProtNLM"/>
    </source>
</evidence>
<sequence>MRNFPLHPSCLRGVAWLMLVMVLSGCAGTGNLADGTAQLRRSEYNAAIESFTQALSHERMLDSARAQALMLRGEAYLEKGETDKALADLDASLEIAPQEMRAMTLRGRARMRRGDLDGAAADFSAVVESFNRRAMASTLARRNTGVPEEYARLAGRSHVGLGEIALYEERYQEALDHFDAAVGLAPYEPEVYLMRGGALRLMEQEEFATRDIEMFEELAGNATGGPESRLAPLKLKESIRLFEAGEYAASEQLAGEAVGINPNYSAAYRRRGLARLQQGEIKKAEDDFDEAIASDPEALEAWLYRSYTRMASGRYEDALTDINHVLTMRPDWLEARLYRGMVLSRAGRHAESSEDFEAVLADRPDDVTALEGRAFSRFSMEQYDKAMTDLQRLHELTPDSAKSYRIAGLIHMKREEYPQALDALNEAERLGDTSLQLYLAKGSVLRAMGEPERAEAVFDKALDASTADIAPNITSDAYDETVSDILQPPGATPPVLE</sequence>
<feature type="chain" id="PRO_5029888086" description="Tetratricopeptide repeat protein" evidence="4">
    <location>
        <begin position="30"/>
        <end position="497"/>
    </location>
</feature>
<keyword evidence="1" id="KW-0677">Repeat</keyword>
<evidence type="ECO:0000313" key="5">
    <source>
        <dbReference type="EMBL" id="TVM19486.1"/>
    </source>
</evidence>
<dbReference type="Proteomes" id="UP000448292">
    <property type="component" value="Unassembled WGS sequence"/>
</dbReference>
<dbReference type="PROSITE" id="PS50005">
    <property type="entry name" value="TPR"/>
    <property type="match status" value="4"/>
</dbReference>
<gene>
    <name evidence="5" type="ORF">DPQ33_03775</name>
</gene>
<feature type="signal peptide" evidence="4">
    <location>
        <begin position="1"/>
        <end position="29"/>
    </location>
</feature>
<dbReference type="PANTHER" id="PTHR44858:SF1">
    <property type="entry name" value="UDP-N-ACETYLGLUCOSAMINE--PEPTIDE N-ACETYLGLUCOSAMINYLTRANSFERASE SPINDLY-RELATED"/>
    <property type="match status" value="1"/>
</dbReference>
<dbReference type="InterPro" id="IPR050498">
    <property type="entry name" value="Ycf3"/>
</dbReference>
<dbReference type="PANTHER" id="PTHR44858">
    <property type="entry name" value="TETRATRICOPEPTIDE REPEAT PROTEIN 6"/>
    <property type="match status" value="1"/>
</dbReference>
<keyword evidence="4" id="KW-0732">Signal</keyword>
<evidence type="ECO:0000256" key="3">
    <source>
        <dbReference type="PROSITE-ProRule" id="PRU00339"/>
    </source>
</evidence>
<dbReference type="EMBL" id="QMIE01000002">
    <property type="protein sequence ID" value="TVM19486.1"/>
    <property type="molecule type" value="Genomic_DNA"/>
</dbReference>
<evidence type="ECO:0000256" key="2">
    <source>
        <dbReference type="ARBA" id="ARBA00022803"/>
    </source>
</evidence>
<organism evidence="5 6">
    <name type="scientific">Oceanidesulfovibrio indonesiensis</name>
    <dbReference type="NCBI Taxonomy" id="54767"/>
    <lineage>
        <taxon>Bacteria</taxon>
        <taxon>Pseudomonadati</taxon>
        <taxon>Thermodesulfobacteriota</taxon>
        <taxon>Desulfovibrionia</taxon>
        <taxon>Desulfovibrionales</taxon>
        <taxon>Desulfovibrionaceae</taxon>
        <taxon>Oceanidesulfovibrio</taxon>
    </lineage>
</organism>
<dbReference type="InterPro" id="IPR019734">
    <property type="entry name" value="TPR_rpt"/>
</dbReference>
<dbReference type="RefSeq" id="WP_144301845.1">
    <property type="nucleotide sequence ID" value="NZ_QMIE01000002.1"/>
</dbReference>
<dbReference type="OrthoDB" id="5469766at2"/>
<comment type="caution">
    <text evidence="5">The sequence shown here is derived from an EMBL/GenBank/DDBJ whole genome shotgun (WGS) entry which is preliminary data.</text>
</comment>
<dbReference type="Gene3D" id="1.25.40.10">
    <property type="entry name" value="Tetratricopeptide repeat domain"/>
    <property type="match status" value="4"/>
</dbReference>
<dbReference type="AlphaFoldDB" id="A0A7M3MIG7"/>
<evidence type="ECO:0000256" key="4">
    <source>
        <dbReference type="SAM" id="SignalP"/>
    </source>
</evidence>
<feature type="repeat" description="TPR" evidence="3">
    <location>
        <begin position="401"/>
        <end position="434"/>
    </location>
</feature>
<feature type="repeat" description="TPR" evidence="3">
    <location>
        <begin position="265"/>
        <end position="298"/>
    </location>
</feature>
<keyword evidence="2 3" id="KW-0802">TPR repeat</keyword>
<dbReference type="Pfam" id="PF13181">
    <property type="entry name" value="TPR_8"/>
    <property type="match status" value="1"/>
</dbReference>
<dbReference type="SMART" id="SM00028">
    <property type="entry name" value="TPR"/>
    <property type="match status" value="10"/>
</dbReference>
<dbReference type="InterPro" id="IPR011990">
    <property type="entry name" value="TPR-like_helical_dom_sf"/>
</dbReference>
<dbReference type="Pfam" id="PF13432">
    <property type="entry name" value="TPR_16"/>
    <property type="match status" value="4"/>
</dbReference>